<feature type="compositionally biased region" description="Polar residues" evidence="11">
    <location>
        <begin position="807"/>
        <end position="821"/>
    </location>
</feature>
<dbReference type="SMART" id="SM00060">
    <property type="entry name" value="FN3"/>
    <property type="match status" value="4"/>
</dbReference>
<keyword evidence="5" id="KW-0677">Repeat</keyword>
<dbReference type="CDD" id="cd00063">
    <property type="entry name" value="FN3"/>
    <property type="match status" value="2"/>
</dbReference>
<evidence type="ECO:0000256" key="8">
    <source>
        <dbReference type="ARBA" id="ARBA00023170"/>
    </source>
</evidence>
<dbReference type="SUPFAM" id="SSF49265">
    <property type="entry name" value="Fibronectin type III"/>
    <property type="match status" value="3"/>
</dbReference>
<feature type="transmembrane region" description="Helical" evidence="12">
    <location>
        <begin position="16"/>
        <end position="35"/>
    </location>
</feature>
<dbReference type="GeneTree" id="ENSGT00940000159608"/>
<comment type="similarity">
    <text evidence="2">Belongs to the type I cytokine receptor family. Type 2 subfamily.</text>
</comment>
<keyword evidence="3 12" id="KW-0812">Transmembrane</keyword>
<dbReference type="InterPro" id="IPR036116">
    <property type="entry name" value="FN3_sf"/>
</dbReference>
<dbReference type="PROSITE" id="PS50853">
    <property type="entry name" value="FN3"/>
    <property type="match status" value="2"/>
</dbReference>
<evidence type="ECO:0000256" key="3">
    <source>
        <dbReference type="ARBA" id="ARBA00022692"/>
    </source>
</evidence>
<feature type="compositionally biased region" description="Low complexity" evidence="11">
    <location>
        <begin position="780"/>
        <end position="794"/>
    </location>
</feature>
<reference evidence="15" key="2">
    <citation type="journal article" date="2007" name="PLoS Biol.">
        <title>Survey sequencing and comparative analysis of the elephant shark (Callorhinchus milii) genome.</title>
        <authorList>
            <person name="Venkatesh B."/>
            <person name="Kirkness E.F."/>
            <person name="Loh Y.H."/>
            <person name="Halpern A.L."/>
            <person name="Lee A.P."/>
            <person name="Johnson J."/>
            <person name="Dandona N."/>
            <person name="Viswanathan L.D."/>
            <person name="Tay A."/>
            <person name="Venter J.C."/>
            <person name="Strausberg R.L."/>
            <person name="Brenner S."/>
        </authorList>
    </citation>
    <scope>NUCLEOTIDE SEQUENCE [LARGE SCALE GENOMIC DNA]</scope>
</reference>
<dbReference type="GO" id="GO:0005886">
    <property type="term" value="C:plasma membrane"/>
    <property type="evidence" value="ECO:0007669"/>
    <property type="project" value="UniProtKB-ARBA"/>
</dbReference>
<feature type="domain" description="Fibronectin type-III" evidence="13">
    <location>
        <begin position="275"/>
        <end position="378"/>
    </location>
</feature>
<dbReference type="FunFam" id="2.60.40.10:FF:000542">
    <property type="entry name" value="Interleukin-6 receptor subunit beta"/>
    <property type="match status" value="1"/>
</dbReference>
<reference evidence="14" key="5">
    <citation type="submission" date="2025-09" db="UniProtKB">
        <authorList>
            <consortium name="Ensembl"/>
        </authorList>
    </citation>
    <scope>IDENTIFICATION</scope>
</reference>
<organism evidence="14 15">
    <name type="scientific">Callorhinchus milii</name>
    <name type="common">Ghost shark</name>
    <dbReference type="NCBI Taxonomy" id="7868"/>
    <lineage>
        <taxon>Eukaryota</taxon>
        <taxon>Metazoa</taxon>
        <taxon>Chordata</taxon>
        <taxon>Craniata</taxon>
        <taxon>Vertebrata</taxon>
        <taxon>Chondrichthyes</taxon>
        <taxon>Holocephali</taxon>
        <taxon>Chimaeriformes</taxon>
        <taxon>Callorhinchidae</taxon>
        <taxon>Callorhinchus</taxon>
    </lineage>
</organism>
<evidence type="ECO:0000256" key="6">
    <source>
        <dbReference type="ARBA" id="ARBA00022989"/>
    </source>
</evidence>
<dbReference type="InterPro" id="IPR010457">
    <property type="entry name" value="IgC2-like_lig-bd"/>
</dbReference>
<reference evidence="14" key="4">
    <citation type="submission" date="2025-08" db="UniProtKB">
        <authorList>
            <consortium name="Ensembl"/>
        </authorList>
    </citation>
    <scope>IDENTIFICATION</scope>
</reference>
<dbReference type="InParanoid" id="A0A4W3K6V0"/>
<evidence type="ECO:0000313" key="14">
    <source>
        <dbReference type="Ensembl" id="ENSCMIP00000047158.1"/>
    </source>
</evidence>
<evidence type="ECO:0000256" key="12">
    <source>
        <dbReference type="SAM" id="Phobius"/>
    </source>
</evidence>
<dbReference type="Pfam" id="PF06328">
    <property type="entry name" value="Lep_receptor_Ig"/>
    <property type="match status" value="1"/>
</dbReference>
<evidence type="ECO:0000256" key="11">
    <source>
        <dbReference type="SAM" id="MobiDB-lite"/>
    </source>
</evidence>
<dbReference type="Gene3D" id="2.60.40.10">
    <property type="entry name" value="Immunoglobulins"/>
    <property type="match status" value="6"/>
</dbReference>
<keyword evidence="15" id="KW-1185">Reference proteome</keyword>
<feature type="domain" description="Fibronectin type-III" evidence="13">
    <location>
        <begin position="573"/>
        <end position="667"/>
    </location>
</feature>
<evidence type="ECO:0000313" key="15">
    <source>
        <dbReference type="Proteomes" id="UP000314986"/>
    </source>
</evidence>
<evidence type="ECO:0000259" key="13">
    <source>
        <dbReference type="PROSITE" id="PS50853"/>
    </source>
</evidence>
<evidence type="ECO:0000256" key="7">
    <source>
        <dbReference type="ARBA" id="ARBA00023136"/>
    </source>
</evidence>
<feature type="transmembrane region" description="Helical" evidence="12">
    <location>
        <begin position="675"/>
        <end position="695"/>
    </location>
</feature>
<reference evidence="15" key="3">
    <citation type="journal article" date="2014" name="Nature">
        <title>Elephant shark genome provides unique insights into gnathostome evolution.</title>
        <authorList>
            <consortium name="International Elephant Shark Genome Sequencing Consortium"/>
            <person name="Venkatesh B."/>
            <person name="Lee A.P."/>
            <person name="Ravi V."/>
            <person name="Maurya A.K."/>
            <person name="Lian M.M."/>
            <person name="Swann J.B."/>
            <person name="Ohta Y."/>
            <person name="Flajnik M.F."/>
            <person name="Sutoh Y."/>
            <person name="Kasahara M."/>
            <person name="Hoon S."/>
            <person name="Gangu V."/>
            <person name="Roy S.W."/>
            <person name="Irimia M."/>
            <person name="Korzh V."/>
            <person name="Kondrychyn I."/>
            <person name="Lim Z.W."/>
            <person name="Tay B.H."/>
            <person name="Tohari S."/>
            <person name="Kong K.W."/>
            <person name="Ho S."/>
            <person name="Lorente-Galdos B."/>
            <person name="Quilez J."/>
            <person name="Marques-Bonet T."/>
            <person name="Raney B.J."/>
            <person name="Ingham P.W."/>
            <person name="Tay A."/>
            <person name="Hillier L.W."/>
            <person name="Minx P."/>
            <person name="Boehm T."/>
            <person name="Wilson R.K."/>
            <person name="Brenner S."/>
            <person name="Warren W.C."/>
        </authorList>
    </citation>
    <scope>NUCLEOTIDE SEQUENCE [LARGE SCALE GENOMIC DNA]</scope>
</reference>
<name>A0A4W3K6V0_CALMI</name>
<keyword evidence="8" id="KW-0675">Receptor</keyword>
<keyword evidence="6 12" id="KW-1133">Transmembrane helix</keyword>
<feature type="region of interest" description="Disordered" evidence="11">
    <location>
        <begin position="770"/>
        <end position="846"/>
    </location>
</feature>
<evidence type="ECO:0000256" key="10">
    <source>
        <dbReference type="ARBA" id="ARBA00023319"/>
    </source>
</evidence>
<dbReference type="InterPro" id="IPR013783">
    <property type="entry name" value="Ig-like_fold"/>
</dbReference>
<comment type="subcellular location">
    <subcellularLocation>
        <location evidence="1">Membrane</location>
        <topology evidence="1">Single-pass type I membrane protein</topology>
    </subcellularLocation>
</comment>
<evidence type="ECO:0000256" key="5">
    <source>
        <dbReference type="ARBA" id="ARBA00022737"/>
    </source>
</evidence>
<feature type="compositionally biased region" description="Polar residues" evidence="11">
    <location>
        <begin position="835"/>
        <end position="844"/>
    </location>
</feature>
<keyword evidence="7 12" id="KW-0472">Membrane</keyword>
<dbReference type="PANTHER" id="PTHR48423">
    <property type="entry name" value="INTERLEUKIN-27 RECEPTOR SUBUNIT ALPHA"/>
    <property type="match status" value="1"/>
</dbReference>
<dbReference type="Pfam" id="PF00041">
    <property type="entry name" value="fn3"/>
    <property type="match status" value="2"/>
</dbReference>
<dbReference type="PANTHER" id="PTHR48423:SF1">
    <property type="entry name" value="INTERLEUKIN-27 RECEPTOR SUBUNIT ALPHA"/>
    <property type="match status" value="1"/>
</dbReference>
<dbReference type="InterPro" id="IPR052672">
    <property type="entry name" value="Type1_Cytokine_Rcpt_Type2"/>
</dbReference>
<dbReference type="AlphaFoldDB" id="A0A4W3K6V0"/>
<dbReference type="OMA" id="RYILEWC"/>
<keyword evidence="9" id="KW-0325">Glycoprotein</keyword>
<protein>
    <recommendedName>
        <fullName evidence="13">Fibronectin type-III domain-containing protein</fullName>
    </recommendedName>
</protein>
<dbReference type="InterPro" id="IPR036179">
    <property type="entry name" value="Ig-like_dom_sf"/>
</dbReference>
<evidence type="ECO:0000256" key="2">
    <source>
        <dbReference type="ARBA" id="ARBA00008921"/>
    </source>
</evidence>
<dbReference type="InterPro" id="IPR003961">
    <property type="entry name" value="FN3_dom"/>
</dbReference>
<gene>
    <name evidence="14" type="primary">il6st</name>
</gene>
<evidence type="ECO:0000256" key="1">
    <source>
        <dbReference type="ARBA" id="ARBA00004479"/>
    </source>
</evidence>
<keyword evidence="4" id="KW-0732">Signal</keyword>
<dbReference type="Proteomes" id="UP000314986">
    <property type="component" value="Unassembled WGS sequence"/>
</dbReference>
<evidence type="ECO:0000256" key="4">
    <source>
        <dbReference type="ARBA" id="ARBA00022729"/>
    </source>
</evidence>
<dbReference type="STRING" id="7868.ENSCMIP00000047158"/>
<dbReference type="FunFam" id="2.60.40.10:FF:000524">
    <property type="entry name" value="Interleukin-6 receptor subunit beta"/>
    <property type="match status" value="1"/>
</dbReference>
<feature type="compositionally biased region" description="Basic and acidic residues" evidence="11">
    <location>
        <begin position="770"/>
        <end position="779"/>
    </location>
</feature>
<dbReference type="FunFam" id="2.60.40.10:FF:000465">
    <property type="entry name" value="Granulocyte colony-stimulating factor receptor"/>
    <property type="match status" value="1"/>
</dbReference>
<keyword evidence="10" id="KW-0393">Immunoglobulin domain</keyword>
<accession>A0A4W3K6V0</accession>
<dbReference type="SUPFAM" id="SSF48726">
    <property type="entry name" value="Immunoglobulin"/>
    <property type="match status" value="1"/>
</dbReference>
<dbReference type="Ensembl" id="ENSCMIT00000047827.1">
    <property type="protein sequence ID" value="ENSCMIP00000047158.1"/>
    <property type="gene ID" value="ENSCMIG00000019341.1"/>
</dbReference>
<evidence type="ECO:0000256" key="9">
    <source>
        <dbReference type="ARBA" id="ARBA00023180"/>
    </source>
</evidence>
<reference evidence="15" key="1">
    <citation type="journal article" date="2006" name="Science">
        <title>Ancient noncoding elements conserved in the human genome.</title>
        <authorList>
            <person name="Venkatesh B."/>
            <person name="Kirkness E.F."/>
            <person name="Loh Y.H."/>
            <person name="Halpern A.L."/>
            <person name="Lee A.P."/>
            <person name="Johnson J."/>
            <person name="Dandona N."/>
            <person name="Viswanathan L.D."/>
            <person name="Tay A."/>
            <person name="Venter J.C."/>
            <person name="Strausberg R.L."/>
            <person name="Brenner S."/>
        </authorList>
    </citation>
    <scope>NUCLEOTIDE SEQUENCE [LARGE SCALE GENOMIC DNA]</scope>
</reference>
<sequence>MNTRGYDSDSACTPTFGKFILALLGLFCGILCIRIKERLKTMGTGNVTAINMFGQWRWLRLCLFLQLNIYFKAGGSSIENYAYIIPESPIVELGSELKASCILNDDYVKDVDANQIFWRLKDKQIPETQYVVVNRTVSNVTLTFSDAGTALLTCNLQLNEDQVATVFGTVVRTGLPPEKPKNLSCITYYDKNMTCAWDPGRNTFLRTSYLLQINRSAYYFFNKQVCLAKDMENFCVIPFANISYYVDQIFWVEATNGLGNAKSESIILDPVTVIKPDPPVISTVQSAPNITTMLTVRWKNPAILANYQLKYIIRYRAVDDHEWMQVPPEDTSNHRESFMLHNLTPFTEYVFTIRCKSKREAGFWSDWSAEKSGRTPEGKPLRGPSIWRTIEIINSQDRRLHLMWKELTKSNANGIILWYYLEIKQMNPLEIEEIKTLDLFYDIILSNKGYEISVKAHNSVGNSSAQTIKVLAKNQKGFAGVQKLSAYPQDGQLMVEWKRVSSSGFLIEWCEELKKDLYPGPVYWQHESRSANKTFLKENIMPFKRYQITIYPLYNGQPGASLSTKAYLEQGRPIRGPEVHLKRVGKNEVEMMWKEIAVNDQQGFITNYTIFYKHGNANVSSVTVDPMHQECTLTSLKGNTLYVIWVMASTVKGGRNSSEVTFTTLHFAKGEIEAIVVPVCLGFLFITIMTILLCYSKKHLIKKYVWPNVADPANSRVVDWLPNAGNLMQNNVGQKEPLNPDGIISDLKIIEADVGSTKYLSTEEDMKPITTLKKEKSMSGEHSSGIGGSSCMSSPRQSVSDSDDGESVQNTSSTVQYSTVASDPCYKRQVPPQGITRSESTQPLLENEEEHMYGNLGSCSTEMKRQYFKQNGNIEEANEGSEAHINKSDVPTHLNGGSLLGLNELSISDQSPDFVGCHPRMEEFPSNNEQTVVRLDFLGFNADLEPDHKSYMPQAVKHNSYMPQSK</sequence>
<proteinExistence type="inferred from homology"/>